<sequence>MYPCDELLMSNEDGLLLRVARGDEDIIGTLKIDLMKF</sequence>
<evidence type="ECO:0000313" key="1">
    <source>
        <dbReference type="EMBL" id="RUS65369.1"/>
    </source>
</evidence>
<gene>
    <name evidence="1" type="ORF">CUZ56_03052</name>
</gene>
<name>A0A433S9J5_9BURK</name>
<dbReference type="AlphaFoldDB" id="A0A433S9J5"/>
<protein>
    <submittedName>
        <fullName evidence="1">Uncharacterized protein</fullName>
    </submittedName>
</protein>
<evidence type="ECO:0000313" key="2">
    <source>
        <dbReference type="Proteomes" id="UP000286947"/>
    </source>
</evidence>
<dbReference type="EMBL" id="PQSP01000129">
    <property type="protein sequence ID" value="RUS65369.1"/>
    <property type="molecule type" value="Genomic_DNA"/>
</dbReference>
<organism evidence="1 2">
    <name type="scientific">Saezia sanguinis</name>
    <dbReference type="NCBI Taxonomy" id="1965230"/>
    <lineage>
        <taxon>Bacteria</taxon>
        <taxon>Pseudomonadati</taxon>
        <taxon>Pseudomonadota</taxon>
        <taxon>Betaproteobacteria</taxon>
        <taxon>Burkholderiales</taxon>
        <taxon>Saeziaceae</taxon>
        <taxon>Saezia</taxon>
    </lineage>
</organism>
<comment type="caution">
    <text evidence="1">The sequence shown here is derived from an EMBL/GenBank/DDBJ whole genome shotgun (WGS) entry which is preliminary data.</text>
</comment>
<proteinExistence type="predicted"/>
<keyword evidence="2" id="KW-1185">Reference proteome</keyword>
<reference evidence="1 2" key="1">
    <citation type="submission" date="2018-01" db="EMBL/GenBank/DDBJ databases">
        <title>Saezia sanguinis gen. nov., sp. nov., in the order Burkholderiales isolated from human blood.</title>
        <authorList>
            <person name="Medina-Pascual M.J."/>
            <person name="Valdezate S."/>
            <person name="Monzon S."/>
            <person name="Cuesta I."/>
            <person name="Carrasco G."/>
            <person name="Villalon P."/>
            <person name="Saez-Nieto J.A."/>
        </authorList>
    </citation>
    <scope>NUCLEOTIDE SEQUENCE [LARGE SCALE GENOMIC DNA]</scope>
    <source>
        <strain evidence="1 2">CNM695-12</strain>
    </source>
</reference>
<accession>A0A433S9J5</accession>
<dbReference type="Proteomes" id="UP000286947">
    <property type="component" value="Unassembled WGS sequence"/>
</dbReference>